<dbReference type="PROSITE" id="PS00096">
    <property type="entry name" value="SHMT"/>
    <property type="match status" value="1"/>
</dbReference>
<dbReference type="InterPro" id="IPR015424">
    <property type="entry name" value="PyrdxlP-dep_Trfase"/>
</dbReference>
<dbReference type="EMBL" id="JAUUIA010000658">
    <property type="protein sequence ID" value="MDP0971368.1"/>
    <property type="molecule type" value="Genomic_DNA"/>
</dbReference>
<evidence type="ECO:0000256" key="1">
    <source>
        <dbReference type="ARBA" id="ARBA00001933"/>
    </source>
</evidence>
<evidence type="ECO:0000313" key="9">
    <source>
        <dbReference type="Proteomes" id="UP001244490"/>
    </source>
</evidence>
<dbReference type="Pfam" id="PF00464">
    <property type="entry name" value="SHMT"/>
    <property type="match status" value="1"/>
</dbReference>
<evidence type="ECO:0000256" key="6">
    <source>
        <dbReference type="ARBA" id="ARBA00022898"/>
    </source>
</evidence>
<feature type="non-terminal residue" evidence="8">
    <location>
        <position position="87"/>
    </location>
</feature>
<organism evidence="8 9">
    <name type="scientific">Klebsiella pneumoniae</name>
    <dbReference type="NCBI Taxonomy" id="573"/>
    <lineage>
        <taxon>Bacteria</taxon>
        <taxon>Pseudomonadati</taxon>
        <taxon>Pseudomonadota</taxon>
        <taxon>Gammaproteobacteria</taxon>
        <taxon>Enterobacterales</taxon>
        <taxon>Enterobacteriaceae</taxon>
        <taxon>Klebsiella/Raoultella group</taxon>
        <taxon>Klebsiella</taxon>
        <taxon>Klebsiella pneumoniae complex</taxon>
    </lineage>
</organism>
<dbReference type="InterPro" id="IPR019798">
    <property type="entry name" value="Ser_HO-MeTrfase_PLP_BS"/>
</dbReference>
<evidence type="ECO:0000256" key="3">
    <source>
        <dbReference type="ARBA" id="ARBA00022563"/>
    </source>
</evidence>
<dbReference type="Gene3D" id="3.40.640.10">
    <property type="entry name" value="Type I PLP-dependent aspartate aminotransferase-like (Major domain)"/>
    <property type="match status" value="1"/>
</dbReference>
<keyword evidence="4" id="KW-0028">Amino-acid biosynthesis</keyword>
<keyword evidence="3" id="KW-0554">One-carbon metabolism</keyword>
<reference evidence="8" key="1">
    <citation type="submission" date="2023-07" db="EMBL/GenBank/DDBJ databases">
        <authorList>
            <person name="Peng Z."/>
        </authorList>
    </citation>
    <scope>NUCLEOTIDE SEQUENCE</scope>
    <source>
        <strain evidence="8">KP219</strain>
    </source>
</reference>
<dbReference type="GO" id="GO:0046653">
    <property type="term" value="P:tetrahydrofolate metabolic process"/>
    <property type="evidence" value="ECO:0007669"/>
    <property type="project" value="TreeGrafter"/>
</dbReference>
<dbReference type="Gene3D" id="3.90.1150.10">
    <property type="entry name" value="Aspartate Aminotransferase, domain 1"/>
    <property type="match status" value="1"/>
</dbReference>
<evidence type="ECO:0000256" key="2">
    <source>
        <dbReference type="ARBA" id="ARBA00006376"/>
    </source>
</evidence>
<dbReference type="GO" id="GO:0006730">
    <property type="term" value="P:one-carbon metabolic process"/>
    <property type="evidence" value="ECO:0007669"/>
    <property type="project" value="UniProtKB-KW"/>
</dbReference>
<dbReference type="InterPro" id="IPR039429">
    <property type="entry name" value="SHMT-like_dom"/>
</dbReference>
<evidence type="ECO:0000256" key="4">
    <source>
        <dbReference type="ARBA" id="ARBA00022605"/>
    </source>
</evidence>
<dbReference type="GO" id="GO:0005829">
    <property type="term" value="C:cytosol"/>
    <property type="evidence" value="ECO:0007669"/>
    <property type="project" value="TreeGrafter"/>
</dbReference>
<keyword evidence="6" id="KW-0663">Pyridoxal phosphate</keyword>
<protein>
    <submittedName>
        <fullName evidence="8">Serine hydroxymethyltransferase</fullName>
        <ecNumber evidence="8">2.1.2.1</ecNumber>
    </submittedName>
</protein>
<feature type="non-terminal residue" evidence="8">
    <location>
        <position position="1"/>
    </location>
</feature>
<dbReference type="GO" id="GO:0004372">
    <property type="term" value="F:glycine hydroxymethyltransferase activity"/>
    <property type="evidence" value="ECO:0007669"/>
    <property type="project" value="UniProtKB-EC"/>
</dbReference>
<dbReference type="EC" id="2.1.2.1" evidence="8"/>
<comment type="cofactor">
    <cofactor evidence="1">
        <name>pyridoxal 5'-phosphate</name>
        <dbReference type="ChEBI" id="CHEBI:597326"/>
    </cofactor>
</comment>
<dbReference type="InterPro" id="IPR049943">
    <property type="entry name" value="Ser_HO-MeTrfase-like"/>
</dbReference>
<comment type="caution">
    <text evidence="8">The sequence shown here is derived from an EMBL/GenBank/DDBJ whole genome shotgun (WGS) entry which is preliminary data.</text>
</comment>
<dbReference type="InterPro" id="IPR015421">
    <property type="entry name" value="PyrdxlP-dep_Trfase_major"/>
</dbReference>
<gene>
    <name evidence="8" type="primary">glyA</name>
    <name evidence="8" type="ORF">Q6294_30985</name>
</gene>
<dbReference type="PANTHER" id="PTHR11680:SF50">
    <property type="entry name" value="SERINE HYDROXYMETHYLTRANSFERASE"/>
    <property type="match status" value="1"/>
</dbReference>
<dbReference type="GO" id="GO:0030170">
    <property type="term" value="F:pyridoxal phosphate binding"/>
    <property type="evidence" value="ECO:0007669"/>
    <property type="project" value="InterPro"/>
</dbReference>
<dbReference type="SUPFAM" id="SSF53383">
    <property type="entry name" value="PLP-dependent transferases"/>
    <property type="match status" value="1"/>
</dbReference>
<evidence type="ECO:0000313" key="8">
    <source>
        <dbReference type="EMBL" id="MDP0971368.1"/>
    </source>
</evidence>
<dbReference type="AlphaFoldDB" id="A0AAW8AQ87"/>
<evidence type="ECO:0000259" key="7">
    <source>
        <dbReference type="Pfam" id="PF00464"/>
    </source>
</evidence>
<keyword evidence="5 8" id="KW-0808">Transferase</keyword>
<accession>A0AAW8AQ87</accession>
<name>A0AAW8AQ87_KLEPN</name>
<dbReference type="InterPro" id="IPR015422">
    <property type="entry name" value="PyrdxlP-dep_Trfase_small"/>
</dbReference>
<sequence length="87" mass="9381">PYADVVTTTTHKTLRGPRGGLILAKSNEEIEKKLNAAVFPGAQGGPLMHVIAGKAVCFKEALEPGFKAYQQQVIDNAQAMAEVFIKR</sequence>
<proteinExistence type="inferred from homology"/>
<evidence type="ECO:0000256" key="5">
    <source>
        <dbReference type="ARBA" id="ARBA00022679"/>
    </source>
</evidence>
<feature type="domain" description="Serine hydroxymethyltransferase-like" evidence="7">
    <location>
        <begin position="1"/>
        <end position="86"/>
    </location>
</feature>
<dbReference type="GO" id="GO:0019264">
    <property type="term" value="P:glycine biosynthetic process from serine"/>
    <property type="evidence" value="ECO:0007669"/>
    <property type="project" value="TreeGrafter"/>
</dbReference>
<dbReference type="PANTHER" id="PTHR11680">
    <property type="entry name" value="SERINE HYDROXYMETHYLTRANSFERASE"/>
    <property type="match status" value="1"/>
</dbReference>
<comment type="similarity">
    <text evidence="2">Belongs to the SHMT family.</text>
</comment>
<dbReference type="Proteomes" id="UP001244490">
    <property type="component" value="Unassembled WGS sequence"/>
</dbReference>